<organism evidence="6 7">
    <name type="scientific">Methylophilales bacterium HTCC2181</name>
    <dbReference type="NCBI Taxonomy" id="383631"/>
    <lineage>
        <taxon>Bacteria</taxon>
        <taxon>Pseudomonadati</taxon>
        <taxon>Pseudomonadota</taxon>
        <taxon>Betaproteobacteria</taxon>
        <taxon>Nitrosomonadales</taxon>
        <taxon>OM43 clade</taxon>
    </lineage>
</organism>
<comment type="caution">
    <text evidence="6">The sequence shown here is derived from an EMBL/GenBank/DDBJ whole genome shotgun (WGS) entry which is preliminary data.</text>
</comment>
<dbReference type="GO" id="GO:0016020">
    <property type="term" value="C:membrane"/>
    <property type="evidence" value="ECO:0007669"/>
    <property type="project" value="TreeGrafter"/>
</dbReference>
<evidence type="ECO:0000313" key="7">
    <source>
        <dbReference type="Proteomes" id="UP000054262"/>
    </source>
</evidence>
<evidence type="ECO:0000259" key="5">
    <source>
        <dbReference type="PROSITE" id="PS50902"/>
    </source>
</evidence>
<dbReference type="OrthoDB" id="9801479at2"/>
<keyword evidence="3" id="KW-0288">FMN</keyword>
<keyword evidence="2" id="KW-0285">Flavoprotein</keyword>
<dbReference type="PANTHER" id="PTHR30546">
    <property type="entry name" value="FLAVODOXIN-RELATED PROTEIN WRBA-RELATED"/>
    <property type="match status" value="1"/>
</dbReference>
<dbReference type="Pfam" id="PF03358">
    <property type="entry name" value="FMN_red"/>
    <property type="match status" value="1"/>
</dbReference>
<evidence type="ECO:0000256" key="2">
    <source>
        <dbReference type="ARBA" id="ARBA00022630"/>
    </source>
</evidence>
<dbReference type="GO" id="GO:0003955">
    <property type="term" value="F:NAD(P)H dehydrogenase (quinone) activity"/>
    <property type="evidence" value="ECO:0007669"/>
    <property type="project" value="InterPro"/>
</dbReference>
<comment type="similarity">
    <text evidence="1">Belongs to the WrbA family.</text>
</comment>
<dbReference type="SUPFAM" id="SSF52218">
    <property type="entry name" value="Flavoproteins"/>
    <property type="match status" value="1"/>
</dbReference>
<dbReference type="InterPro" id="IPR008254">
    <property type="entry name" value="Flavodoxin/NO_synth"/>
</dbReference>
<dbReference type="GO" id="GO:0010181">
    <property type="term" value="F:FMN binding"/>
    <property type="evidence" value="ECO:0007669"/>
    <property type="project" value="InterPro"/>
</dbReference>
<protein>
    <recommendedName>
        <fullName evidence="4">Flavoprotein WrbA</fullName>
    </recommendedName>
</protein>
<feature type="domain" description="Flavodoxin-like" evidence="5">
    <location>
        <begin position="4"/>
        <end position="189"/>
    </location>
</feature>
<dbReference type="Proteomes" id="UP000054262">
    <property type="component" value="Unassembled WGS sequence"/>
</dbReference>
<dbReference type="Gene3D" id="3.40.50.360">
    <property type="match status" value="1"/>
</dbReference>
<evidence type="ECO:0000256" key="3">
    <source>
        <dbReference type="ARBA" id="ARBA00022643"/>
    </source>
</evidence>
<dbReference type="NCBIfam" id="TIGR01755">
    <property type="entry name" value="flav_wrbA"/>
    <property type="match status" value="1"/>
</dbReference>
<dbReference type="FunFam" id="3.40.50.360:FF:000001">
    <property type="entry name" value="NAD(P)H dehydrogenase (Quinone) FQR1-like"/>
    <property type="match status" value="1"/>
</dbReference>
<accession>A0P7K4</accession>
<evidence type="ECO:0000256" key="4">
    <source>
        <dbReference type="ARBA" id="ARBA00029652"/>
    </source>
</evidence>
<dbReference type="InterPro" id="IPR005025">
    <property type="entry name" value="FMN_Rdtase-like_dom"/>
</dbReference>
<dbReference type="InterPro" id="IPR029039">
    <property type="entry name" value="Flavoprotein-like_sf"/>
</dbReference>
<keyword evidence="7" id="KW-1185">Reference proteome</keyword>
<name>A0P7K4_9PROT</name>
<dbReference type="InterPro" id="IPR010089">
    <property type="entry name" value="Flavoprotein_WrbA-like"/>
</dbReference>
<dbReference type="AlphaFoldDB" id="A0P7K4"/>
<dbReference type="PROSITE" id="PS50902">
    <property type="entry name" value="FLAVODOXIN_LIKE"/>
    <property type="match status" value="1"/>
</dbReference>
<proteinExistence type="inferred from homology"/>
<evidence type="ECO:0000256" key="1">
    <source>
        <dbReference type="ARBA" id="ARBA00006961"/>
    </source>
</evidence>
<sequence>MLEILVLYYSKGGSVKEMSKIIARGINSVDGVEAKLRTVPEVSPLTTQQEGKIPESGDLYANLSDLESCQGLVLGSPTRFGNMAAPLKYFIDSMSPIWIKGAMEDKPASVFTSSGSVHGGNESTLLSMQLPLLHLGMLIMGIPYSTPSLSSTVSGGTPYGSSHVGGDSNENDLTSDEKSICFAQGERIALLVKKING</sequence>
<dbReference type="NCBIfam" id="NF002999">
    <property type="entry name" value="PRK03767.1"/>
    <property type="match status" value="1"/>
</dbReference>
<evidence type="ECO:0000313" key="6">
    <source>
        <dbReference type="EMBL" id="EAV47514.1"/>
    </source>
</evidence>
<dbReference type="PANTHER" id="PTHR30546:SF23">
    <property type="entry name" value="FLAVOPROTEIN-LIKE PROTEIN YCP4-RELATED"/>
    <property type="match status" value="1"/>
</dbReference>
<reference evidence="6 7" key="1">
    <citation type="submission" date="2006-11" db="EMBL/GenBank/DDBJ databases">
        <authorList>
            <person name="Giovannoni S."/>
            <person name="Vergin K."/>
            <person name="Ferriera S."/>
            <person name="Johnson J."/>
            <person name="Kravitz S."/>
            <person name="Beeson K."/>
            <person name="Sutton G."/>
            <person name="Rogers Y.-H."/>
            <person name="Friedman R."/>
            <person name="Frazier M."/>
            <person name="Venter J.C."/>
        </authorList>
    </citation>
    <scope>NUCLEOTIDE SEQUENCE [LARGE SCALE GENOMIC DNA]</scope>
    <source>
        <strain evidence="6 7">HTCC2181</strain>
    </source>
</reference>
<gene>
    <name evidence="6" type="ORF">MB2181_05535</name>
</gene>
<dbReference type="EMBL" id="AAUX01000001">
    <property type="protein sequence ID" value="EAV47514.1"/>
    <property type="molecule type" value="Genomic_DNA"/>
</dbReference>